<evidence type="ECO:0000256" key="4">
    <source>
        <dbReference type="ARBA" id="ARBA00022989"/>
    </source>
</evidence>
<dbReference type="Proteomes" id="UP000094236">
    <property type="component" value="Unassembled WGS sequence"/>
</dbReference>
<comment type="subcellular location">
    <subcellularLocation>
        <location evidence="1">Membrane</location>
        <topology evidence="1">Multi-pass membrane protein</topology>
    </subcellularLocation>
</comment>
<reference evidence="9" key="1">
    <citation type="submission" date="2016-05" db="EMBL/GenBank/DDBJ databases">
        <title>Comparative genomics of biotechnologically important yeasts.</title>
        <authorList>
            <consortium name="DOE Joint Genome Institute"/>
            <person name="Riley R."/>
            <person name="Haridas S."/>
            <person name="Wolfe K.H."/>
            <person name="Lopes M.R."/>
            <person name="Hittinger C.T."/>
            <person name="Goker M."/>
            <person name="Salamov A."/>
            <person name="Wisecaver J."/>
            <person name="Long T.M."/>
            <person name="Aerts A.L."/>
            <person name="Barry K."/>
            <person name="Choi C."/>
            <person name="Clum A."/>
            <person name="Coughlan A.Y."/>
            <person name="Deshpande S."/>
            <person name="Douglass A.P."/>
            <person name="Hanson S.J."/>
            <person name="Klenk H.-P."/>
            <person name="Labutti K."/>
            <person name="Lapidus A."/>
            <person name="Lindquist E."/>
            <person name="Lipzen A."/>
            <person name="Meier-Kolthoff J.P."/>
            <person name="Ohm R.A."/>
            <person name="Otillar R.P."/>
            <person name="Pangilinan J."/>
            <person name="Peng Y."/>
            <person name="Rokas A."/>
            <person name="Rosa C.A."/>
            <person name="Scheuner C."/>
            <person name="Sibirny A.A."/>
            <person name="Slot J.C."/>
            <person name="Stielow J.B."/>
            <person name="Sun H."/>
            <person name="Kurtzman C.P."/>
            <person name="Blackwell M."/>
            <person name="Grigoriev I.V."/>
            <person name="Jeffries T.W."/>
        </authorList>
    </citation>
    <scope>NUCLEOTIDE SEQUENCE [LARGE SCALE GENOMIC DNA]</scope>
    <source>
        <strain evidence="9">NRRL Y-2460</strain>
    </source>
</reference>
<feature type="transmembrane region" description="Helical" evidence="6">
    <location>
        <begin position="425"/>
        <end position="454"/>
    </location>
</feature>
<dbReference type="PROSITE" id="PS50850">
    <property type="entry name" value="MFS"/>
    <property type="match status" value="1"/>
</dbReference>
<feature type="transmembrane region" description="Helical" evidence="6">
    <location>
        <begin position="169"/>
        <end position="187"/>
    </location>
</feature>
<evidence type="ECO:0000256" key="3">
    <source>
        <dbReference type="ARBA" id="ARBA00022692"/>
    </source>
</evidence>
<feature type="transmembrane region" description="Helical" evidence="6">
    <location>
        <begin position="131"/>
        <end position="157"/>
    </location>
</feature>
<dbReference type="SUPFAM" id="SSF103473">
    <property type="entry name" value="MFS general substrate transporter"/>
    <property type="match status" value="1"/>
</dbReference>
<dbReference type="EMBL" id="KV454013">
    <property type="protein sequence ID" value="ODV95864.1"/>
    <property type="molecule type" value="Genomic_DNA"/>
</dbReference>
<keyword evidence="5 6" id="KW-0472">Membrane</keyword>
<dbReference type="InterPro" id="IPR011701">
    <property type="entry name" value="MFS"/>
</dbReference>
<feature type="transmembrane region" description="Helical" evidence="6">
    <location>
        <begin position="392"/>
        <end position="413"/>
    </location>
</feature>
<feature type="transmembrane region" description="Helical" evidence="6">
    <location>
        <begin position="193"/>
        <end position="214"/>
    </location>
</feature>
<feature type="transmembrane region" description="Helical" evidence="6">
    <location>
        <begin position="267"/>
        <end position="287"/>
    </location>
</feature>
<evidence type="ECO:0000313" key="8">
    <source>
        <dbReference type="EMBL" id="ODV95864.1"/>
    </source>
</evidence>
<feature type="domain" description="Major facilitator superfamily (MFS) profile" evidence="7">
    <location>
        <begin position="40"/>
        <end position="562"/>
    </location>
</feature>
<feature type="transmembrane region" description="Helical" evidence="6">
    <location>
        <begin position="536"/>
        <end position="558"/>
    </location>
</feature>
<evidence type="ECO:0000313" key="9">
    <source>
        <dbReference type="Proteomes" id="UP000094236"/>
    </source>
</evidence>
<name>A0A1E4TVV2_PACTA</name>
<feature type="transmembrane region" description="Helical" evidence="6">
    <location>
        <begin position="75"/>
        <end position="93"/>
    </location>
</feature>
<evidence type="ECO:0000256" key="2">
    <source>
        <dbReference type="ARBA" id="ARBA00008335"/>
    </source>
</evidence>
<feature type="transmembrane region" description="Helical" evidence="6">
    <location>
        <begin position="299"/>
        <end position="320"/>
    </location>
</feature>
<evidence type="ECO:0000256" key="6">
    <source>
        <dbReference type="SAM" id="Phobius"/>
    </source>
</evidence>
<dbReference type="PRINTS" id="PR01036">
    <property type="entry name" value="TCRTETB"/>
</dbReference>
<organism evidence="8 9">
    <name type="scientific">Pachysolen tannophilus NRRL Y-2460</name>
    <dbReference type="NCBI Taxonomy" id="669874"/>
    <lineage>
        <taxon>Eukaryota</taxon>
        <taxon>Fungi</taxon>
        <taxon>Dikarya</taxon>
        <taxon>Ascomycota</taxon>
        <taxon>Saccharomycotina</taxon>
        <taxon>Pichiomycetes</taxon>
        <taxon>Pachysolenaceae</taxon>
        <taxon>Pachysolen</taxon>
    </lineage>
</organism>
<dbReference type="InterPro" id="IPR020846">
    <property type="entry name" value="MFS_dom"/>
</dbReference>
<feature type="transmembrane region" description="Helical" evidence="6">
    <location>
        <begin position="40"/>
        <end position="63"/>
    </location>
</feature>
<dbReference type="InterPro" id="IPR036259">
    <property type="entry name" value="MFS_trans_sf"/>
</dbReference>
<evidence type="ECO:0000256" key="5">
    <source>
        <dbReference type="ARBA" id="ARBA00023136"/>
    </source>
</evidence>
<comment type="similarity">
    <text evidence="2">Belongs to the major facilitator superfamily.</text>
</comment>
<keyword evidence="4 6" id="KW-1133">Transmembrane helix</keyword>
<feature type="transmembrane region" description="Helical" evidence="6">
    <location>
        <begin position="340"/>
        <end position="359"/>
    </location>
</feature>
<dbReference type="STRING" id="669874.A0A1E4TVV2"/>
<proteinExistence type="inferred from homology"/>
<dbReference type="AlphaFoldDB" id="A0A1E4TVV2"/>
<dbReference type="GO" id="GO:0015174">
    <property type="term" value="F:basic amino acid transmembrane transporter activity"/>
    <property type="evidence" value="ECO:0007669"/>
    <property type="project" value="EnsemblFungi"/>
</dbReference>
<sequence>MAFDPDQSSPLLESEQSLEGSIDGNVDRNITLPKDQLRKILAALWIGSFLSALDSTVVATTMVGIASEFDDVKNVSWIATSYLLTNTVFQPLYGKTSDIVGRKLCLLFAQFWFTLGCLICCFSNSVTQFAIARAIAGIGGGGVSALSSIIVSDVVSLEDRGIYQGYANVIYGVAQALGGPIGGYLFQTIGWRWAFGIQVPFMLFCGVLAFNYVNIHAEHIPKGNKRFTRENLSRLDFAGSLTLVISTSALILLFSSDITTSGLYKSFVSFIAVIGFSAFIYVENYVAKEQIIPSNLIKGILGITAFVAAFGSMALYNSIFLTPQYLQVVENITPVSSGTFIMFQVLAVSFGSLVAGMYLRKSNDNEDNQSNDSSFTNEESKNEFIKARAIKISFFSILLIFVGMTLIDSQVYVTEPYSLGLVWRIILVIGLSFIGFGYGIFLVSLLIIVVATVGRSGQAAATGMNYLFRSTGNVLGVSISLSTYNNKVIGSLKSYLADKPNGSEIFEKLLENVNYLKDIQDASLKETLLNIYRKSFAVGFIPGVSFSFIALALTTYLITIRKK</sequence>
<dbReference type="GO" id="GO:0000329">
    <property type="term" value="C:fungal-type vacuole membrane"/>
    <property type="evidence" value="ECO:0007669"/>
    <property type="project" value="EnsemblFungi"/>
</dbReference>
<evidence type="ECO:0000256" key="1">
    <source>
        <dbReference type="ARBA" id="ARBA00004141"/>
    </source>
</evidence>
<gene>
    <name evidence="8" type="ORF">PACTADRAFT_2171</name>
</gene>
<keyword evidence="3 6" id="KW-0812">Transmembrane</keyword>
<feature type="transmembrane region" description="Helical" evidence="6">
    <location>
        <begin position="235"/>
        <end position="255"/>
    </location>
</feature>
<keyword evidence="9" id="KW-1185">Reference proteome</keyword>
<evidence type="ECO:0000259" key="7">
    <source>
        <dbReference type="PROSITE" id="PS50850"/>
    </source>
</evidence>
<feature type="transmembrane region" description="Helical" evidence="6">
    <location>
        <begin position="105"/>
        <end position="125"/>
    </location>
</feature>
<dbReference type="Gene3D" id="1.20.1250.20">
    <property type="entry name" value="MFS general substrate transporter like domains"/>
    <property type="match status" value="1"/>
</dbReference>
<dbReference type="PANTHER" id="PTHR23501">
    <property type="entry name" value="MAJOR FACILITATOR SUPERFAMILY"/>
    <property type="match status" value="1"/>
</dbReference>
<dbReference type="PANTHER" id="PTHR23501:SF47">
    <property type="entry name" value="VACUOLAR BASIC AMINO ACID TRANSPORTER 1"/>
    <property type="match status" value="1"/>
</dbReference>
<protein>
    <recommendedName>
        <fullName evidence="7">Major facilitator superfamily (MFS) profile domain-containing protein</fullName>
    </recommendedName>
</protein>
<accession>A0A1E4TVV2</accession>
<dbReference type="Pfam" id="PF07690">
    <property type="entry name" value="MFS_1"/>
    <property type="match status" value="1"/>
</dbReference>
<dbReference type="OrthoDB" id="10021397at2759"/>